<organism evidence="3 4">
    <name type="scientific">Occallatibacter riparius</name>
    <dbReference type="NCBI Taxonomy" id="1002689"/>
    <lineage>
        <taxon>Bacteria</taxon>
        <taxon>Pseudomonadati</taxon>
        <taxon>Acidobacteriota</taxon>
        <taxon>Terriglobia</taxon>
        <taxon>Terriglobales</taxon>
        <taxon>Acidobacteriaceae</taxon>
        <taxon>Occallatibacter</taxon>
    </lineage>
</organism>
<dbReference type="KEGG" id="orp:MOP44_04310"/>
<protein>
    <submittedName>
        <fullName evidence="3">MlaD family protein</fullName>
    </submittedName>
</protein>
<reference evidence="3" key="1">
    <citation type="submission" date="2021-04" db="EMBL/GenBank/DDBJ databases">
        <title>Phylogenetic analysis of Acidobacteriaceae.</title>
        <authorList>
            <person name="Qiu L."/>
            <person name="Zhang Q."/>
        </authorList>
    </citation>
    <scope>NUCLEOTIDE SEQUENCE</scope>
    <source>
        <strain evidence="3">DSM 25168</strain>
    </source>
</reference>
<dbReference type="PANTHER" id="PTHR33371:SF4">
    <property type="entry name" value="INTERMEMBRANE PHOSPHOLIPID TRANSPORT SYSTEM BINDING PROTEIN MLAD"/>
    <property type="match status" value="1"/>
</dbReference>
<accession>A0A9J7BRG0</accession>
<keyword evidence="4" id="KW-1185">Reference proteome</keyword>
<name>A0A9J7BRG0_9BACT</name>
<proteinExistence type="predicted"/>
<keyword evidence="1" id="KW-0472">Membrane</keyword>
<dbReference type="PANTHER" id="PTHR33371">
    <property type="entry name" value="INTERMEMBRANE PHOSPHOLIPID TRANSPORT SYSTEM BINDING PROTEIN MLAD-RELATED"/>
    <property type="match status" value="1"/>
</dbReference>
<evidence type="ECO:0000259" key="2">
    <source>
        <dbReference type="Pfam" id="PF02470"/>
    </source>
</evidence>
<feature type="transmembrane region" description="Helical" evidence="1">
    <location>
        <begin position="6"/>
        <end position="25"/>
    </location>
</feature>
<dbReference type="GO" id="GO:0005543">
    <property type="term" value="F:phospholipid binding"/>
    <property type="evidence" value="ECO:0007669"/>
    <property type="project" value="TreeGrafter"/>
</dbReference>
<dbReference type="Pfam" id="PF02470">
    <property type="entry name" value="MlaD"/>
    <property type="match status" value="1"/>
</dbReference>
<dbReference type="AlphaFoldDB" id="A0A9J7BRG0"/>
<keyword evidence="1" id="KW-1133">Transmembrane helix</keyword>
<dbReference type="EMBL" id="CP093313">
    <property type="protein sequence ID" value="UWZ85169.1"/>
    <property type="molecule type" value="Genomic_DNA"/>
</dbReference>
<gene>
    <name evidence="3" type="ORF">MOP44_04310</name>
</gene>
<keyword evidence="1" id="KW-0812">Transmembrane</keyword>
<sequence>MNRSVAVGLFVLIGFALFTAGLFLIGNRHEAFQKHLTLYTEFADLSGLAKGSKVEVGGMDAGRIEEISIPNSPSSKFRVRFRIIDTFRGLVRKDSVASITTAGLVGDTYLSVGPGSSASPSAVPNSTLGSKEPIELADLVGQAKGTIADVDETVKNANGLLTSVGGNLNVTLGTARGTLIDVDDVVGGLKRGEGPAGMLLHDPEVASSIRRTIANTEQVTSSLRITADQTNALVNDVSSRSIPQKIDDVLVSVRDAASNLDSTTKAVQTTIAELTQPDEHGVAAGVNLRDAISNVSTATGNMAEDSEALKHNLLTRGFFRKRGYYTLTNISPAVYRRDRLSASPGNHRSWLGTDQLFHQASNGTEELSSAGKELIDQELAKYGDAVVSHPIMVEGYSAGTNTVEKIETSRARAILVRNYILSRFHLESMSVGAVALDDQPPKGAGRTTWNGVSIVLLSRAR</sequence>
<evidence type="ECO:0000313" key="4">
    <source>
        <dbReference type="Proteomes" id="UP001059380"/>
    </source>
</evidence>
<feature type="domain" description="Mce/MlaD" evidence="2">
    <location>
        <begin position="36"/>
        <end position="115"/>
    </location>
</feature>
<evidence type="ECO:0000256" key="1">
    <source>
        <dbReference type="SAM" id="Phobius"/>
    </source>
</evidence>
<evidence type="ECO:0000313" key="3">
    <source>
        <dbReference type="EMBL" id="UWZ85169.1"/>
    </source>
</evidence>
<dbReference type="Proteomes" id="UP001059380">
    <property type="component" value="Chromosome"/>
</dbReference>
<dbReference type="RefSeq" id="WP_260794685.1">
    <property type="nucleotide sequence ID" value="NZ_CP093313.1"/>
</dbReference>
<dbReference type="GO" id="GO:0005548">
    <property type="term" value="F:phospholipid transporter activity"/>
    <property type="evidence" value="ECO:0007669"/>
    <property type="project" value="TreeGrafter"/>
</dbReference>
<dbReference type="InterPro" id="IPR003399">
    <property type="entry name" value="Mce/MlaD"/>
</dbReference>
<dbReference type="InterPro" id="IPR052336">
    <property type="entry name" value="MlaD_Phospholipid_Transporter"/>
</dbReference>